<dbReference type="FunFam" id="2.30.29.30:FF:000130">
    <property type="entry name" value="neural Wiskott-Aldrich syndrome protein"/>
    <property type="match status" value="1"/>
</dbReference>
<evidence type="ECO:0000256" key="4">
    <source>
        <dbReference type="ARBA" id="ARBA00022553"/>
    </source>
</evidence>
<evidence type="ECO:0000259" key="9">
    <source>
        <dbReference type="PROSITE" id="PS50108"/>
    </source>
</evidence>
<dbReference type="GO" id="GO:0005856">
    <property type="term" value="C:cytoskeleton"/>
    <property type="evidence" value="ECO:0007669"/>
    <property type="project" value="UniProtKB-SubCell"/>
</dbReference>
<evidence type="ECO:0000259" key="11">
    <source>
        <dbReference type="PROSITE" id="PS51082"/>
    </source>
</evidence>
<dbReference type="CDD" id="cd01205">
    <property type="entry name" value="EVH1_WASP-like"/>
    <property type="match status" value="1"/>
</dbReference>
<dbReference type="AlphaFoldDB" id="A0A9J6BP26"/>
<dbReference type="InterPro" id="IPR003124">
    <property type="entry name" value="WH2_dom"/>
</dbReference>
<evidence type="ECO:0000256" key="6">
    <source>
        <dbReference type="ARBA" id="ARBA00023212"/>
    </source>
</evidence>
<feature type="compositionally biased region" description="Acidic residues" evidence="8">
    <location>
        <begin position="392"/>
        <end position="408"/>
    </location>
</feature>
<dbReference type="Pfam" id="PF00568">
    <property type="entry name" value="WH1"/>
    <property type="match status" value="1"/>
</dbReference>
<dbReference type="Proteomes" id="UP001107558">
    <property type="component" value="Chromosome 3"/>
</dbReference>
<evidence type="ECO:0000313" key="12">
    <source>
        <dbReference type="EMBL" id="KAG5671604.1"/>
    </source>
</evidence>
<keyword evidence="3" id="KW-0963">Cytoplasm</keyword>
<dbReference type="OrthoDB" id="8963340at2759"/>
<dbReference type="InterPro" id="IPR000697">
    <property type="entry name" value="WH1/EVH1_dom"/>
</dbReference>
<keyword evidence="13" id="KW-1185">Reference proteome</keyword>
<feature type="compositionally biased region" description="Basic and acidic residues" evidence="8">
    <location>
        <begin position="381"/>
        <end position="391"/>
    </location>
</feature>
<evidence type="ECO:0000256" key="2">
    <source>
        <dbReference type="ARBA" id="ARBA00004245"/>
    </source>
</evidence>
<dbReference type="InterPro" id="IPR033927">
    <property type="entry name" value="WASPfam_EVH1"/>
</dbReference>
<feature type="region of interest" description="Disordered" evidence="8">
    <location>
        <begin position="149"/>
        <end position="183"/>
    </location>
</feature>
<evidence type="ECO:0000256" key="1">
    <source>
        <dbReference type="ARBA" id="ARBA00004123"/>
    </source>
</evidence>
<feature type="compositionally biased region" description="Polar residues" evidence="8">
    <location>
        <begin position="149"/>
        <end position="160"/>
    </location>
</feature>
<keyword evidence="7" id="KW-0539">Nucleus</keyword>
<dbReference type="InterPro" id="IPR011026">
    <property type="entry name" value="WAS_C"/>
</dbReference>
<comment type="subcellular location">
    <subcellularLocation>
        <location evidence="2">Cytoplasm</location>
        <location evidence="2">Cytoskeleton</location>
    </subcellularLocation>
    <subcellularLocation>
        <location evidence="1">Nucleus</location>
    </subcellularLocation>
</comment>
<evidence type="ECO:0000256" key="7">
    <source>
        <dbReference type="ARBA" id="ARBA00023242"/>
    </source>
</evidence>
<feature type="domain" description="WH1" evidence="10">
    <location>
        <begin position="29"/>
        <end position="139"/>
    </location>
</feature>
<keyword evidence="4" id="KW-0597">Phosphoprotein</keyword>
<evidence type="ECO:0000259" key="10">
    <source>
        <dbReference type="PROSITE" id="PS50229"/>
    </source>
</evidence>
<dbReference type="InterPro" id="IPR000095">
    <property type="entry name" value="CRIB_dom"/>
</dbReference>
<dbReference type="GO" id="GO:0007015">
    <property type="term" value="P:actin filament organization"/>
    <property type="evidence" value="ECO:0007669"/>
    <property type="project" value="InterPro"/>
</dbReference>
<feature type="region of interest" description="Disordered" evidence="8">
    <location>
        <begin position="381"/>
        <end position="408"/>
    </location>
</feature>
<dbReference type="PROSITE" id="PS50229">
    <property type="entry name" value="WH1"/>
    <property type="match status" value="1"/>
</dbReference>
<dbReference type="CDD" id="cd00132">
    <property type="entry name" value="CRIB"/>
    <property type="match status" value="1"/>
</dbReference>
<dbReference type="PROSITE" id="PS50108">
    <property type="entry name" value="CRIB"/>
    <property type="match status" value="1"/>
</dbReference>
<proteinExistence type="predicted"/>
<evidence type="ECO:0000313" key="13">
    <source>
        <dbReference type="Proteomes" id="UP001107558"/>
    </source>
</evidence>
<sequence>MNQVKNITPKFNEPSVNLSNEENELVFSLIGNHCQTQCTTIAQLFQTEPPFYRKWMKKHTGVLCFVKDNAKRSYYLRMYCLINYQMVYEQEIYDNIEICREKPYLITFEGQDGMIALNFAFEREAESFYKILTSTVERRNQRKMDRIIQKTSTSINNSPQLSTLSKKNRKKKKLSKDDIGTPSNFKHVTHFGQNANSGFDLTGNYELYKPFLNKAGVSKKHLKDPETRKIIKDFLDENKVEMIVNNEEPPPLPKRPPTLGKSRPLPELPRPPMIAPQMKVPTNAPIHSTLPKTIDNFSAPPPPPPPPILDMLPPTSLELPKQSQQKSIPIALDPREELLRAIRNGTALKTVDKEMNPKEKCEVSSETKTNELADILIQRLKEREEVFRPSSDEDEEDEDVSDDEEWDD</sequence>
<gene>
    <name evidence="12" type="ORF">PVAND_001797</name>
</gene>
<evidence type="ECO:0000256" key="5">
    <source>
        <dbReference type="ARBA" id="ARBA00022737"/>
    </source>
</evidence>
<accession>A0A9J6BP26</accession>
<dbReference type="Gene3D" id="2.30.29.30">
    <property type="entry name" value="Pleckstrin-homology domain (PH domain)/Phosphotyrosine-binding domain (PTB)"/>
    <property type="match status" value="1"/>
</dbReference>
<feature type="region of interest" description="Disordered" evidence="8">
    <location>
        <begin position="245"/>
        <end position="265"/>
    </location>
</feature>
<feature type="domain" description="CRIB" evidence="9">
    <location>
        <begin position="179"/>
        <end position="192"/>
    </location>
</feature>
<evidence type="ECO:0000256" key="8">
    <source>
        <dbReference type="SAM" id="MobiDB-lite"/>
    </source>
</evidence>
<reference evidence="12" key="1">
    <citation type="submission" date="2021-03" db="EMBL/GenBank/DDBJ databases">
        <title>Chromosome level genome of the anhydrobiotic midge Polypedilum vanderplanki.</title>
        <authorList>
            <person name="Yoshida Y."/>
            <person name="Kikawada T."/>
            <person name="Gusev O."/>
        </authorList>
    </citation>
    <scope>NUCLEOTIDE SEQUENCE</scope>
    <source>
        <strain evidence="12">NIAS01</strain>
        <tissue evidence="12">Whole body or cell culture</tissue>
    </source>
</reference>
<protein>
    <submittedName>
        <fullName evidence="12">Uncharacterized protein</fullName>
    </submittedName>
</protein>
<dbReference type="EMBL" id="JADBJN010000003">
    <property type="protein sequence ID" value="KAG5671604.1"/>
    <property type="molecule type" value="Genomic_DNA"/>
</dbReference>
<dbReference type="SUPFAM" id="SSF50729">
    <property type="entry name" value="PH domain-like"/>
    <property type="match status" value="1"/>
</dbReference>
<dbReference type="Gene3D" id="6.10.280.150">
    <property type="match status" value="1"/>
</dbReference>
<keyword evidence="5" id="KW-0677">Repeat</keyword>
<dbReference type="GO" id="GO:0005634">
    <property type="term" value="C:nucleus"/>
    <property type="evidence" value="ECO:0007669"/>
    <property type="project" value="UniProtKB-SubCell"/>
</dbReference>
<comment type="caution">
    <text evidence="12">The sequence shown here is derived from an EMBL/GenBank/DDBJ whole genome shotgun (WGS) entry which is preliminary data.</text>
</comment>
<keyword evidence="6" id="KW-0206">Cytoskeleton</keyword>
<dbReference type="GO" id="GO:0003779">
    <property type="term" value="F:actin binding"/>
    <property type="evidence" value="ECO:0007669"/>
    <property type="project" value="InterPro"/>
</dbReference>
<evidence type="ECO:0000256" key="3">
    <source>
        <dbReference type="ARBA" id="ARBA00022490"/>
    </source>
</evidence>
<dbReference type="Pfam" id="PF00786">
    <property type="entry name" value="PBD"/>
    <property type="match status" value="1"/>
</dbReference>
<name>A0A9J6BP26_POLVA</name>
<dbReference type="InterPro" id="IPR011993">
    <property type="entry name" value="PH-like_dom_sf"/>
</dbReference>
<feature type="domain" description="WH2" evidence="11">
    <location>
        <begin position="334"/>
        <end position="351"/>
    </location>
</feature>
<dbReference type="Gene3D" id="3.90.810.10">
    <property type="entry name" value="CRIB domain"/>
    <property type="match status" value="1"/>
</dbReference>
<organism evidence="12 13">
    <name type="scientific">Polypedilum vanderplanki</name>
    <name type="common">Sleeping chironomid midge</name>
    <dbReference type="NCBI Taxonomy" id="319348"/>
    <lineage>
        <taxon>Eukaryota</taxon>
        <taxon>Metazoa</taxon>
        <taxon>Ecdysozoa</taxon>
        <taxon>Arthropoda</taxon>
        <taxon>Hexapoda</taxon>
        <taxon>Insecta</taxon>
        <taxon>Pterygota</taxon>
        <taxon>Neoptera</taxon>
        <taxon>Endopterygota</taxon>
        <taxon>Diptera</taxon>
        <taxon>Nematocera</taxon>
        <taxon>Chironomoidea</taxon>
        <taxon>Chironomidae</taxon>
        <taxon>Chironominae</taxon>
        <taxon>Polypedilum</taxon>
        <taxon>Polypedilum</taxon>
    </lineage>
</organism>
<dbReference type="InterPro" id="IPR036936">
    <property type="entry name" value="CRIB_dom_sf"/>
</dbReference>
<dbReference type="SMART" id="SM00461">
    <property type="entry name" value="WH1"/>
    <property type="match status" value="1"/>
</dbReference>
<dbReference type="PROSITE" id="PS51082">
    <property type="entry name" value="WH2"/>
    <property type="match status" value="1"/>
</dbReference>
<dbReference type="SUPFAM" id="SSF47912">
    <property type="entry name" value="Wiscott-Aldrich syndrome protein, WASP, C-terminal domain"/>
    <property type="match status" value="1"/>
</dbReference>